<protein>
    <recommendedName>
        <fullName evidence="2">Tf2-1-like SH3-like domain-containing protein</fullName>
    </recommendedName>
</protein>
<feature type="region of interest" description="Disordered" evidence="1">
    <location>
        <begin position="93"/>
        <end position="158"/>
    </location>
</feature>
<feature type="domain" description="Tf2-1-like SH3-like" evidence="2">
    <location>
        <begin position="33"/>
        <end position="94"/>
    </location>
</feature>
<keyword evidence="4" id="KW-1185">Reference proteome</keyword>
<evidence type="ECO:0000313" key="3">
    <source>
        <dbReference type="EMBL" id="KAB1226797.1"/>
    </source>
</evidence>
<comment type="caution">
    <text evidence="3">The sequence shown here is derived from an EMBL/GenBank/DDBJ whole genome shotgun (WGS) entry which is preliminary data.</text>
</comment>
<name>A0A6A1WSL7_9ROSI</name>
<reference evidence="3 4" key="1">
    <citation type="journal article" date="2019" name="Plant Biotechnol. J.">
        <title>The red bayberry genome and genetic basis of sex determination.</title>
        <authorList>
            <person name="Jia H.M."/>
            <person name="Jia H.J."/>
            <person name="Cai Q.L."/>
            <person name="Wang Y."/>
            <person name="Zhao H.B."/>
            <person name="Yang W.F."/>
            <person name="Wang G.Y."/>
            <person name="Li Y.H."/>
            <person name="Zhan D.L."/>
            <person name="Shen Y.T."/>
            <person name="Niu Q.F."/>
            <person name="Chang L."/>
            <person name="Qiu J."/>
            <person name="Zhao L."/>
            <person name="Xie H.B."/>
            <person name="Fu W.Y."/>
            <person name="Jin J."/>
            <person name="Li X.W."/>
            <person name="Jiao Y."/>
            <person name="Zhou C.C."/>
            <person name="Tu T."/>
            <person name="Chai C.Y."/>
            <person name="Gao J.L."/>
            <person name="Fan L.J."/>
            <person name="van de Weg E."/>
            <person name="Wang J.Y."/>
            <person name="Gao Z.S."/>
        </authorList>
    </citation>
    <scope>NUCLEOTIDE SEQUENCE [LARGE SCALE GENOMIC DNA]</scope>
    <source>
        <tissue evidence="3">Leaves</tissue>
    </source>
</reference>
<dbReference type="OrthoDB" id="1721574at2759"/>
<feature type="compositionally biased region" description="Polar residues" evidence="1">
    <location>
        <begin position="100"/>
        <end position="113"/>
    </location>
</feature>
<sequence>MIHEKAQLNIERRTQQYVHQANKGRKKVVFEPGDWIWLHLRKERFPEKRHSKLLPRGDGPFQVMECINDNAYKLDLPGEYGVSASFTVADLSPFDVGDNLRTNPSQEGKNDANQGAGHQGAGLVDHSRGNGAEQDPLSLPSGPITRLKPNVSRKHSMG</sequence>
<evidence type="ECO:0000313" key="4">
    <source>
        <dbReference type="Proteomes" id="UP000516437"/>
    </source>
</evidence>
<evidence type="ECO:0000256" key="1">
    <source>
        <dbReference type="SAM" id="MobiDB-lite"/>
    </source>
</evidence>
<dbReference type="EMBL" id="RXIC02000019">
    <property type="protein sequence ID" value="KAB1226797.1"/>
    <property type="molecule type" value="Genomic_DNA"/>
</dbReference>
<accession>A0A6A1WSL7</accession>
<dbReference type="InterPro" id="IPR056924">
    <property type="entry name" value="SH3_Tf2-1"/>
</dbReference>
<dbReference type="Proteomes" id="UP000516437">
    <property type="component" value="Chromosome 1"/>
</dbReference>
<dbReference type="AlphaFoldDB" id="A0A6A1WSL7"/>
<evidence type="ECO:0000259" key="2">
    <source>
        <dbReference type="Pfam" id="PF24626"/>
    </source>
</evidence>
<gene>
    <name evidence="3" type="ORF">CJ030_MR1G021669</name>
</gene>
<dbReference type="PANTHER" id="PTHR35046">
    <property type="entry name" value="ZINC KNUCKLE (CCHC-TYPE) FAMILY PROTEIN"/>
    <property type="match status" value="1"/>
</dbReference>
<proteinExistence type="predicted"/>
<dbReference type="PANTHER" id="PTHR35046:SF9">
    <property type="entry name" value="RNA-DIRECTED DNA POLYMERASE"/>
    <property type="match status" value="1"/>
</dbReference>
<dbReference type="Pfam" id="PF24626">
    <property type="entry name" value="SH3_Tf2-1"/>
    <property type="match status" value="1"/>
</dbReference>
<organism evidence="3 4">
    <name type="scientific">Morella rubra</name>
    <name type="common">Chinese bayberry</name>
    <dbReference type="NCBI Taxonomy" id="262757"/>
    <lineage>
        <taxon>Eukaryota</taxon>
        <taxon>Viridiplantae</taxon>
        <taxon>Streptophyta</taxon>
        <taxon>Embryophyta</taxon>
        <taxon>Tracheophyta</taxon>
        <taxon>Spermatophyta</taxon>
        <taxon>Magnoliopsida</taxon>
        <taxon>eudicotyledons</taxon>
        <taxon>Gunneridae</taxon>
        <taxon>Pentapetalae</taxon>
        <taxon>rosids</taxon>
        <taxon>fabids</taxon>
        <taxon>Fagales</taxon>
        <taxon>Myricaceae</taxon>
        <taxon>Morella</taxon>
    </lineage>
</organism>